<reference evidence="5" key="1">
    <citation type="submission" date="2014-04" db="EMBL/GenBank/DDBJ databases">
        <title>Evolutionary Origins and Diversification of the Mycorrhizal Mutualists.</title>
        <authorList>
            <consortium name="DOE Joint Genome Institute"/>
            <consortium name="Mycorrhizal Genomics Consortium"/>
            <person name="Kohler A."/>
            <person name="Kuo A."/>
            <person name="Nagy L.G."/>
            <person name="Floudas D."/>
            <person name="Copeland A."/>
            <person name="Barry K.W."/>
            <person name="Cichocki N."/>
            <person name="Veneault-Fourrey C."/>
            <person name="LaButti K."/>
            <person name="Lindquist E.A."/>
            <person name="Lipzen A."/>
            <person name="Lundell T."/>
            <person name="Morin E."/>
            <person name="Murat C."/>
            <person name="Riley R."/>
            <person name="Ohm R."/>
            <person name="Sun H."/>
            <person name="Tunlid A."/>
            <person name="Henrissat B."/>
            <person name="Grigoriev I.V."/>
            <person name="Hibbett D.S."/>
            <person name="Martin F."/>
        </authorList>
    </citation>
    <scope>NUCLEOTIDE SEQUENCE [LARGE SCALE GENOMIC DNA]</scope>
    <source>
        <strain evidence="5">FD-334 SS-4</strain>
    </source>
</reference>
<dbReference type="Proteomes" id="UP000054270">
    <property type="component" value="Unassembled WGS sequence"/>
</dbReference>
<dbReference type="EMBL" id="KN817519">
    <property type="protein sequence ID" value="KJA29249.1"/>
    <property type="molecule type" value="Genomic_DNA"/>
</dbReference>
<feature type="coiled-coil region" evidence="1">
    <location>
        <begin position="180"/>
        <end position="235"/>
    </location>
</feature>
<feature type="compositionally biased region" description="Basic and acidic residues" evidence="2">
    <location>
        <begin position="58"/>
        <end position="72"/>
    </location>
</feature>
<keyword evidence="1" id="KW-0175">Coiled coil</keyword>
<feature type="region of interest" description="Disordered" evidence="2">
    <location>
        <begin position="246"/>
        <end position="275"/>
    </location>
</feature>
<feature type="domain" description="DUF6697" evidence="3">
    <location>
        <begin position="343"/>
        <end position="511"/>
    </location>
</feature>
<evidence type="ECO:0000256" key="1">
    <source>
        <dbReference type="SAM" id="Coils"/>
    </source>
</evidence>
<dbReference type="OrthoDB" id="2757553at2759"/>
<dbReference type="AlphaFoldDB" id="A0A0D2PES0"/>
<evidence type="ECO:0000259" key="3">
    <source>
        <dbReference type="Pfam" id="PF20411"/>
    </source>
</evidence>
<dbReference type="InterPro" id="IPR046520">
    <property type="entry name" value="DUF6697"/>
</dbReference>
<feature type="compositionally biased region" description="Polar residues" evidence="2">
    <location>
        <begin position="41"/>
        <end position="50"/>
    </location>
</feature>
<feature type="region of interest" description="Disordered" evidence="2">
    <location>
        <begin position="32"/>
        <end position="73"/>
    </location>
</feature>
<gene>
    <name evidence="4" type="ORF">HYPSUDRAFT_32651</name>
</gene>
<accession>A0A0D2PES0</accession>
<dbReference type="Pfam" id="PF20411">
    <property type="entry name" value="DUF6697"/>
    <property type="match status" value="1"/>
</dbReference>
<organism evidence="4 5">
    <name type="scientific">Hypholoma sublateritium (strain FD-334 SS-4)</name>
    <dbReference type="NCBI Taxonomy" id="945553"/>
    <lineage>
        <taxon>Eukaryota</taxon>
        <taxon>Fungi</taxon>
        <taxon>Dikarya</taxon>
        <taxon>Basidiomycota</taxon>
        <taxon>Agaricomycotina</taxon>
        <taxon>Agaricomycetes</taxon>
        <taxon>Agaricomycetidae</taxon>
        <taxon>Agaricales</taxon>
        <taxon>Agaricineae</taxon>
        <taxon>Strophariaceae</taxon>
        <taxon>Hypholoma</taxon>
    </lineage>
</organism>
<protein>
    <recommendedName>
        <fullName evidence="3">DUF6697 domain-containing protein</fullName>
    </recommendedName>
</protein>
<dbReference type="OMA" id="PGQHGYI"/>
<evidence type="ECO:0000313" key="5">
    <source>
        <dbReference type="Proteomes" id="UP000054270"/>
    </source>
</evidence>
<name>A0A0D2PES0_HYPSF</name>
<evidence type="ECO:0000256" key="2">
    <source>
        <dbReference type="SAM" id="MobiDB-lite"/>
    </source>
</evidence>
<keyword evidence="5" id="KW-1185">Reference proteome</keyword>
<dbReference type="STRING" id="945553.A0A0D2PES0"/>
<evidence type="ECO:0000313" key="4">
    <source>
        <dbReference type="EMBL" id="KJA29249.1"/>
    </source>
</evidence>
<feature type="coiled-coil region" evidence="1">
    <location>
        <begin position="81"/>
        <end position="115"/>
    </location>
</feature>
<sequence length="521" mass="58347">MDEAFWSSVVKRWSDASENVIKLKEELAKLEKERAAHRCHSATSSSSINGSRPPVSERPPKHSMEAQGDDRATTSTILEELEDVEIGLAKAKEEYRKLQKELAASSRTIAELTLRNQKLVQDHREEIKRLRGEFQSTLTAKRFQDFQSLMEPNEVEDASRKSRSTTTTLSISTVAGAQLVANLERQIETLKRSVEASEAEQHDMHHELLSTREKLHKAEENIRILLASIVKLQAVARYPGYTSLQHASDNSMLSPSRKSSKISFTSNKSHSRKNPIIHHSPITLQQIDLSHLPLHSSLISEKTAIKHDSATFSTPPLLREKALSRLPAISDNIPAIDALDNNFDRAFLKYILGEGAHSLIGYISGASETADKKNRVSSYLCPTLDHHPWCPSTPGQHGYIFVGLGKDKDSYKSAITRNLFVGLSKGQGKHRIFRYLGKYRVSRVEPLSCEEWATLSDETKVVYANLTYGKGNGLPSVDDILSTYESGKSRIPCVQLQCIGFDLRFYKALISSKKSERKLAQ</sequence>
<feature type="compositionally biased region" description="Polar residues" evidence="2">
    <location>
        <begin position="246"/>
        <end position="268"/>
    </location>
</feature>
<proteinExistence type="predicted"/>